<protein>
    <submittedName>
        <fullName evidence="1">Uncharacterized protein</fullName>
    </submittedName>
</protein>
<reference evidence="1 2" key="1">
    <citation type="submission" date="2015-09" db="EMBL/GenBank/DDBJ databases">
        <authorList>
            <consortium name="Swine Surveillance"/>
        </authorList>
    </citation>
    <scope>NUCLEOTIDE SEQUENCE [LARGE SCALE GENOMIC DNA]</scope>
    <source>
        <strain evidence="1 2">CECT 4292</strain>
    </source>
</reference>
<dbReference type="Proteomes" id="UP000050783">
    <property type="component" value="Unassembled WGS sequence"/>
</dbReference>
<evidence type="ECO:0000313" key="1">
    <source>
        <dbReference type="EMBL" id="CUH45955.1"/>
    </source>
</evidence>
<dbReference type="EMBL" id="CYPU01000006">
    <property type="protein sequence ID" value="CUH45955.1"/>
    <property type="molecule type" value="Genomic_DNA"/>
</dbReference>
<proteinExistence type="predicted"/>
<name>A0A0P1E9N5_9RHOB</name>
<gene>
    <name evidence="1" type="ORF">RUA4292_00118</name>
</gene>
<dbReference type="AlphaFoldDB" id="A0A0P1E9N5"/>
<organism evidence="1 2">
    <name type="scientific">Ruegeria atlantica</name>
    <dbReference type="NCBI Taxonomy" id="81569"/>
    <lineage>
        <taxon>Bacteria</taxon>
        <taxon>Pseudomonadati</taxon>
        <taxon>Pseudomonadota</taxon>
        <taxon>Alphaproteobacteria</taxon>
        <taxon>Rhodobacterales</taxon>
        <taxon>Roseobacteraceae</taxon>
        <taxon>Ruegeria</taxon>
    </lineage>
</organism>
<accession>A0A0P1E9N5</accession>
<evidence type="ECO:0000313" key="2">
    <source>
        <dbReference type="Proteomes" id="UP000050783"/>
    </source>
</evidence>
<sequence length="56" mass="5924">MKLFNSIMLAGIAFQMGFPVENTIIVAGVCAAGTVAYWVFIESQGLCHGATDSTQI</sequence>